<reference evidence="4" key="1">
    <citation type="submission" date="2020-05" db="EMBL/GenBank/DDBJ databases">
        <authorList>
            <person name="Chiriac C."/>
            <person name="Salcher M."/>
            <person name="Ghai R."/>
            <person name="Kavagutti S V."/>
        </authorList>
    </citation>
    <scope>NUCLEOTIDE SEQUENCE</scope>
</reference>
<evidence type="ECO:0000313" key="1">
    <source>
        <dbReference type="EMBL" id="CAB4605305.1"/>
    </source>
</evidence>
<dbReference type="EMBL" id="CAEZXH010000072">
    <property type="protein sequence ID" value="CAB4689613.1"/>
    <property type="molecule type" value="Genomic_DNA"/>
</dbReference>
<proteinExistence type="predicted"/>
<sequence>MTLKAMAHPNGSYKFLPAISAYSAGIATMPGFEITALRITSPLSLEAGFEVIDNEISKRGLKSESLAGLQLRSPKVFSFNEFSEFNEKYRNLLLERSLILGDVNPIPRTNVIPIKDVPLVPCIATAFLVHPSQNSGGEDFIVAGAGEVAGTLDPTNIVARGDISESGMSLKVDCVLEEMLARLLALGFNGLSPTVINVYTIHEILKLQELISKKLPAMNVHGYNSWLTKPPVSEIEFEMDCSRFSNWRAV</sequence>
<dbReference type="EMBL" id="CAEZZS010000020">
    <property type="protein sequence ID" value="CAB4775029.1"/>
    <property type="molecule type" value="Genomic_DNA"/>
</dbReference>
<name>A0A6J7D4W4_9ZZZZ</name>
<organism evidence="4">
    <name type="scientific">freshwater metagenome</name>
    <dbReference type="NCBI Taxonomy" id="449393"/>
    <lineage>
        <taxon>unclassified sequences</taxon>
        <taxon>metagenomes</taxon>
        <taxon>ecological metagenomes</taxon>
    </lineage>
</organism>
<dbReference type="EMBL" id="CAFBLI010000032">
    <property type="protein sequence ID" value="CAB4864158.1"/>
    <property type="molecule type" value="Genomic_DNA"/>
</dbReference>
<gene>
    <name evidence="1" type="ORF">UFOPK1811_01085</name>
    <name evidence="2" type="ORF">UFOPK2360_01062</name>
    <name evidence="3" type="ORF">UFOPK2922_00595</name>
    <name evidence="4" type="ORF">UFOPK3306_00587</name>
</gene>
<accession>A0A6J7D4W4</accession>
<evidence type="ECO:0000313" key="3">
    <source>
        <dbReference type="EMBL" id="CAB4775029.1"/>
    </source>
</evidence>
<dbReference type="EMBL" id="CAEZUJ010000052">
    <property type="protein sequence ID" value="CAB4605305.1"/>
    <property type="molecule type" value="Genomic_DNA"/>
</dbReference>
<dbReference type="AlphaFoldDB" id="A0A6J7D4W4"/>
<evidence type="ECO:0000313" key="2">
    <source>
        <dbReference type="EMBL" id="CAB4689613.1"/>
    </source>
</evidence>
<evidence type="ECO:0000313" key="4">
    <source>
        <dbReference type="EMBL" id="CAB4864158.1"/>
    </source>
</evidence>
<protein>
    <submittedName>
        <fullName evidence="4">Unannotated protein</fullName>
    </submittedName>
</protein>